<evidence type="ECO:0000313" key="5">
    <source>
        <dbReference type="Proteomes" id="UP000594261"/>
    </source>
</evidence>
<reference evidence="4 5" key="1">
    <citation type="journal article" date="2016" name="G3 (Bethesda)">
        <title>First Draft Assembly and Annotation of the Genome of a California Endemic Oak Quercus lobata Nee (Fagaceae).</title>
        <authorList>
            <person name="Sork V.L."/>
            <person name="Fitz-Gibbon S.T."/>
            <person name="Puiu D."/>
            <person name="Crepeau M."/>
            <person name="Gugger P.F."/>
            <person name="Sherman R."/>
            <person name="Stevens K."/>
            <person name="Langley C.H."/>
            <person name="Pellegrini M."/>
            <person name="Salzberg S.L."/>
        </authorList>
    </citation>
    <scope>NUCLEOTIDE SEQUENCE [LARGE SCALE GENOMIC DNA]</scope>
    <source>
        <strain evidence="4 5">cv. SW786</strain>
    </source>
</reference>
<feature type="domain" description="ATPase AAA-type core" evidence="3">
    <location>
        <begin position="121"/>
        <end position="214"/>
    </location>
</feature>
<dbReference type="AlphaFoldDB" id="A0A7N2LTJ8"/>
<dbReference type="InterPro" id="IPR027417">
    <property type="entry name" value="P-loop_NTPase"/>
</dbReference>
<dbReference type="InterPro" id="IPR050221">
    <property type="entry name" value="26S_Proteasome_ATPase"/>
</dbReference>
<protein>
    <recommendedName>
        <fullName evidence="3">ATPase AAA-type core domain-containing protein</fullName>
    </recommendedName>
</protein>
<evidence type="ECO:0000256" key="1">
    <source>
        <dbReference type="ARBA" id="ARBA00022741"/>
    </source>
</evidence>
<dbReference type="SUPFAM" id="SSF52540">
    <property type="entry name" value="P-loop containing nucleoside triphosphate hydrolases"/>
    <property type="match status" value="1"/>
</dbReference>
<name>A0A7N2LTJ8_QUELO</name>
<proteinExistence type="predicted"/>
<reference evidence="4" key="2">
    <citation type="submission" date="2021-01" db="UniProtKB">
        <authorList>
            <consortium name="EnsemblPlants"/>
        </authorList>
    </citation>
    <scope>IDENTIFICATION</scope>
</reference>
<evidence type="ECO:0000256" key="2">
    <source>
        <dbReference type="ARBA" id="ARBA00022840"/>
    </source>
</evidence>
<dbReference type="CDD" id="cd19481">
    <property type="entry name" value="RecA-like_protease"/>
    <property type="match status" value="1"/>
</dbReference>
<dbReference type="PANTHER" id="PTHR23073">
    <property type="entry name" value="26S PROTEASOME REGULATORY SUBUNIT"/>
    <property type="match status" value="1"/>
</dbReference>
<dbReference type="Proteomes" id="UP000594261">
    <property type="component" value="Chromosome 5"/>
</dbReference>
<dbReference type="Pfam" id="PF00004">
    <property type="entry name" value="AAA"/>
    <property type="match status" value="1"/>
</dbReference>
<accession>A0A7N2LTJ8</accession>
<dbReference type="EMBL" id="LRBV02000005">
    <property type="status" value="NOT_ANNOTATED_CDS"/>
    <property type="molecule type" value="Genomic_DNA"/>
</dbReference>
<dbReference type="EnsemblPlants" id="QL05p071816:mrna">
    <property type="protein sequence ID" value="QL05p071816:mrna"/>
    <property type="gene ID" value="QL05p071816"/>
</dbReference>
<dbReference type="Gene3D" id="3.40.50.300">
    <property type="entry name" value="P-loop containing nucleotide triphosphate hydrolases"/>
    <property type="match status" value="1"/>
</dbReference>
<evidence type="ECO:0000313" key="4">
    <source>
        <dbReference type="EnsemblPlants" id="QL05p071816:mrna"/>
    </source>
</evidence>
<keyword evidence="5" id="KW-1185">Reference proteome</keyword>
<dbReference type="GO" id="GO:0005524">
    <property type="term" value="F:ATP binding"/>
    <property type="evidence" value="ECO:0007669"/>
    <property type="project" value="UniProtKB-KW"/>
</dbReference>
<dbReference type="GO" id="GO:0016887">
    <property type="term" value="F:ATP hydrolysis activity"/>
    <property type="evidence" value="ECO:0007669"/>
    <property type="project" value="InterPro"/>
</dbReference>
<keyword evidence="1" id="KW-0547">Nucleotide-binding</keyword>
<keyword evidence="2" id="KW-0067">ATP-binding</keyword>
<evidence type="ECO:0000259" key="3">
    <source>
        <dbReference type="Pfam" id="PF00004"/>
    </source>
</evidence>
<organism evidence="4 5">
    <name type="scientific">Quercus lobata</name>
    <name type="common">Valley oak</name>
    <dbReference type="NCBI Taxonomy" id="97700"/>
    <lineage>
        <taxon>Eukaryota</taxon>
        <taxon>Viridiplantae</taxon>
        <taxon>Streptophyta</taxon>
        <taxon>Embryophyta</taxon>
        <taxon>Tracheophyta</taxon>
        <taxon>Spermatophyta</taxon>
        <taxon>Magnoliopsida</taxon>
        <taxon>eudicotyledons</taxon>
        <taxon>Gunneridae</taxon>
        <taxon>Pentapetalae</taxon>
        <taxon>rosids</taxon>
        <taxon>fabids</taxon>
        <taxon>Fagales</taxon>
        <taxon>Fagaceae</taxon>
        <taxon>Quercus</taxon>
    </lineage>
</organism>
<sequence length="224" mass="25272">MPTHKSFPQTAPIVRTRFVTNLNSVGFAREKAQTMSFVERGFERLGLDRQAVGFLWCSYKVKFSFTLGVFLLEVGWEALVRQELISVSIPSTVPSNFLLVAWIEVYTIQTSFLINQFWVLAGTGKTSCARVIANQAGVPLLYVPLESVITTWIGESERNLGRVFSHANMLPNGAIIFLDEIDSFATARNNLRLSETRRGLLSVLLRQIDGYEQDKKIDCSWCNK</sequence>
<dbReference type="InParanoid" id="A0A7N2LTJ8"/>
<dbReference type="Gramene" id="QL05p071816:mrna">
    <property type="protein sequence ID" value="QL05p071816:mrna"/>
    <property type="gene ID" value="QL05p071816"/>
</dbReference>
<dbReference type="InterPro" id="IPR003959">
    <property type="entry name" value="ATPase_AAA_core"/>
</dbReference>